<dbReference type="OrthoDB" id="10461739at2759"/>
<proteinExistence type="predicted"/>
<name>A0A1X6MJE7_9APHY</name>
<gene>
    <name evidence="2" type="ORF">POSPLADRAFT_1071930</name>
</gene>
<keyword evidence="3" id="KW-1185">Reference proteome</keyword>
<organism evidence="2 3">
    <name type="scientific">Postia placenta MAD-698-R-SB12</name>
    <dbReference type="NCBI Taxonomy" id="670580"/>
    <lineage>
        <taxon>Eukaryota</taxon>
        <taxon>Fungi</taxon>
        <taxon>Dikarya</taxon>
        <taxon>Basidiomycota</taxon>
        <taxon>Agaricomycotina</taxon>
        <taxon>Agaricomycetes</taxon>
        <taxon>Polyporales</taxon>
        <taxon>Adustoporiaceae</taxon>
        <taxon>Rhodonia</taxon>
    </lineage>
</organism>
<sequence>MPDEVIVLVPFPLADVALELAPDDVKLALLLTVPFPDAVEVPFAEPVADAEADVALEAEVLDEHPLPITPKRQKPELDEVALLEPEDDNALMLDEPDGADVALALLVPVDEAFALPEPLALRVGLALAEPLAETDALTLPDPDRVVLALEIVSVPLALALTLAPEEDALPDVALALLDPDVALTLLLESVDEGKHRRPSKQSLLVALALLEAEAEDVALLESVADVALELPEPVADVALALAESVPEAALAVAESVDEGELLEPEDEGELLEPEADVVALALPESVPEDDTLALLEPVGVEAGALGVELSQPISMPRMSTQAPLDDALAGEAALALLESLGVGVAADDALPDEAEAVEETLAVVLAELPVEEAIELAPAELAAEDTAVDEADDNAIVDDTEDDADAGDDDAEDDAGAEDEDAEDEDATEEDEEEATLDELALELVGELEDEMEVEVAGTAAVVPGS</sequence>
<reference evidence="2 3" key="1">
    <citation type="submission" date="2017-04" db="EMBL/GenBank/DDBJ databases">
        <title>Genome Sequence of the Model Brown-Rot Fungus Postia placenta SB12.</title>
        <authorList>
            <consortium name="DOE Joint Genome Institute"/>
            <person name="Gaskell J."/>
            <person name="Kersten P."/>
            <person name="Larrondo L.F."/>
            <person name="Canessa P."/>
            <person name="Martinez D."/>
            <person name="Hibbett D."/>
            <person name="Schmoll M."/>
            <person name="Kubicek C.P."/>
            <person name="Martinez A.T."/>
            <person name="Yadav J."/>
            <person name="Master E."/>
            <person name="Magnuson J.K."/>
            <person name="James T."/>
            <person name="Yaver D."/>
            <person name="Berka R."/>
            <person name="Labutti K."/>
            <person name="Lipzen A."/>
            <person name="Aerts A."/>
            <person name="Barry K."/>
            <person name="Henrissat B."/>
            <person name="Blanchette R."/>
            <person name="Grigoriev I."/>
            <person name="Cullen D."/>
        </authorList>
    </citation>
    <scope>NUCLEOTIDE SEQUENCE [LARGE SCALE GENOMIC DNA]</scope>
    <source>
        <strain evidence="2 3">MAD-698-R-SB12</strain>
    </source>
</reference>
<accession>A0A1X6MJE7</accession>
<dbReference type="EMBL" id="KZ110613">
    <property type="protein sequence ID" value="OSX56449.1"/>
    <property type="molecule type" value="Genomic_DNA"/>
</dbReference>
<dbReference type="Proteomes" id="UP000194127">
    <property type="component" value="Unassembled WGS sequence"/>
</dbReference>
<dbReference type="RefSeq" id="XP_024333243.1">
    <property type="nucleotide sequence ID" value="XM_024482472.1"/>
</dbReference>
<feature type="region of interest" description="Disordered" evidence="1">
    <location>
        <begin position="384"/>
        <end position="437"/>
    </location>
</feature>
<dbReference type="AlphaFoldDB" id="A0A1X6MJE7"/>
<evidence type="ECO:0000313" key="3">
    <source>
        <dbReference type="Proteomes" id="UP000194127"/>
    </source>
</evidence>
<protein>
    <submittedName>
        <fullName evidence="2">Uncharacterized protein</fullName>
    </submittedName>
</protein>
<evidence type="ECO:0000256" key="1">
    <source>
        <dbReference type="SAM" id="MobiDB-lite"/>
    </source>
</evidence>
<dbReference type="GeneID" id="36327421"/>
<evidence type="ECO:0000313" key="2">
    <source>
        <dbReference type="EMBL" id="OSX56449.1"/>
    </source>
</evidence>